<organism evidence="16 17">
    <name type="scientific">Eschrichtius robustus</name>
    <name type="common">California gray whale</name>
    <name type="synonym">Eschrichtius gibbosus</name>
    <dbReference type="NCBI Taxonomy" id="9764"/>
    <lineage>
        <taxon>Eukaryota</taxon>
        <taxon>Metazoa</taxon>
        <taxon>Chordata</taxon>
        <taxon>Craniata</taxon>
        <taxon>Vertebrata</taxon>
        <taxon>Euteleostomi</taxon>
        <taxon>Mammalia</taxon>
        <taxon>Eutheria</taxon>
        <taxon>Laurasiatheria</taxon>
        <taxon>Artiodactyla</taxon>
        <taxon>Whippomorpha</taxon>
        <taxon>Cetacea</taxon>
        <taxon>Mysticeti</taxon>
        <taxon>Eschrichtiidae</taxon>
        <taxon>Eschrichtius</taxon>
    </lineage>
</organism>
<evidence type="ECO:0000256" key="5">
    <source>
        <dbReference type="ARBA" id="ARBA00011945"/>
    </source>
</evidence>
<comment type="subunit">
    <text evidence="4">Monomer.</text>
</comment>
<evidence type="ECO:0000256" key="15">
    <source>
        <dbReference type="PIRSR" id="PIRSR607702-2"/>
    </source>
</evidence>
<dbReference type="InterPro" id="IPR038596">
    <property type="entry name" value="Janus_sf"/>
</dbReference>
<proteinExistence type="inferred from homology"/>
<dbReference type="AlphaFoldDB" id="A0AB34GS38"/>
<evidence type="ECO:0000256" key="7">
    <source>
        <dbReference type="ARBA" id="ARBA00022490"/>
    </source>
</evidence>
<evidence type="ECO:0000256" key="3">
    <source>
        <dbReference type="ARBA" id="ARBA00010971"/>
    </source>
</evidence>
<evidence type="ECO:0000256" key="10">
    <source>
        <dbReference type="ARBA" id="ARBA00029952"/>
    </source>
</evidence>
<feature type="binding site" evidence="15">
    <location>
        <position position="21"/>
    </location>
    <ligand>
        <name>substrate</name>
    </ligand>
</feature>
<evidence type="ECO:0000313" key="16">
    <source>
        <dbReference type="EMBL" id="KAJ8781245.1"/>
    </source>
</evidence>
<evidence type="ECO:0000256" key="8">
    <source>
        <dbReference type="ARBA" id="ARBA00022801"/>
    </source>
</evidence>
<dbReference type="Gene3D" id="3.50.20.20">
    <property type="entry name" value="Janus/Ocnus"/>
    <property type="match status" value="2"/>
</dbReference>
<evidence type="ECO:0000256" key="9">
    <source>
        <dbReference type="ARBA" id="ARBA00022912"/>
    </source>
</evidence>
<dbReference type="PANTHER" id="PTHR12258">
    <property type="entry name" value="JANUS-A/JANUS-B"/>
    <property type="match status" value="1"/>
</dbReference>
<dbReference type="Pfam" id="PF05005">
    <property type="entry name" value="Ocnus"/>
    <property type="match status" value="1"/>
</dbReference>
<gene>
    <name evidence="16" type="ORF">J1605_011229</name>
</gene>
<name>A0AB34GS38_ESCRO</name>
<protein>
    <recommendedName>
        <fullName evidence="6">14 kDa phosphohistidine phosphatase</fullName>
        <ecNumber evidence="5">3.9.1.3</ecNumber>
    </recommendedName>
    <alternativeName>
        <fullName evidence="11">Phosphohistidine phosphatase 1</fullName>
    </alternativeName>
    <alternativeName>
        <fullName evidence="10">Protein histidine phosphatase</fullName>
    </alternativeName>
</protein>
<evidence type="ECO:0000256" key="13">
    <source>
        <dbReference type="ARBA" id="ARBA00049335"/>
    </source>
</evidence>
<dbReference type="EMBL" id="JAIQCJ010002147">
    <property type="protein sequence ID" value="KAJ8781245.1"/>
    <property type="molecule type" value="Genomic_DNA"/>
</dbReference>
<keyword evidence="9" id="KW-0904">Protein phosphatase</keyword>
<keyword evidence="7" id="KW-0963">Cytoplasm</keyword>
<evidence type="ECO:0000256" key="1">
    <source>
        <dbReference type="ARBA" id="ARBA00003087"/>
    </source>
</evidence>
<evidence type="ECO:0000256" key="6">
    <source>
        <dbReference type="ARBA" id="ARBA00014497"/>
    </source>
</evidence>
<dbReference type="SUPFAM" id="SSF143724">
    <property type="entry name" value="PHP14-like"/>
    <property type="match status" value="1"/>
</dbReference>
<reference evidence="16 17" key="1">
    <citation type="submission" date="2022-11" db="EMBL/GenBank/DDBJ databases">
        <title>Whole genome sequence of Eschrichtius robustus ER-17-0199.</title>
        <authorList>
            <person name="Bruniche-Olsen A."/>
            <person name="Black A.N."/>
            <person name="Fields C.J."/>
            <person name="Walden K."/>
            <person name="Dewoody J.A."/>
        </authorList>
    </citation>
    <scope>NUCLEOTIDE SEQUENCE [LARGE SCALE GENOMIC DNA]</scope>
    <source>
        <strain evidence="16">ER-17-0199</strain>
        <tissue evidence="16">Blubber</tissue>
    </source>
</reference>
<evidence type="ECO:0000256" key="12">
    <source>
        <dbReference type="ARBA" id="ARBA00049028"/>
    </source>
</evidence>
<comment type="catalytic activity">
    <reaction evidence="13">
        <text>N(tele)-phospho-L-histidyl-[protein] + H2O = L-histidyl-[protein] + phosphate</text>
        <dbReference type="Rhea" id="RHEA:47960"/>
        <dbReference type="Rhea" id="RHEA-COMP:9745"/>
        <dbReference type="Rhea" id="RHEA-COMP:10719"/>
        <dbReference type="ChEBI" id="CHEBI:15377"/>
        <dbReference type="ChEBI" id="CHEBI:29979"/>
        <dbReference type="ChEBI" id="CHEBI:43474"/>
        <dbReference type="ChEBI" id="CHEBI:83586"/>
        <dbReference type="EC" id="3.9.1.3"/>
    </reaction>
</comment>
<accession>A0AB34GS38</accession>
<evidence type="ECO:0000313" key="17">
    <source>
        <dbReference type="Proteomes" id="UP001159641"/>
    </source>
</evidence>
<feature type="active site" description="Proton acceptor" evidence="14">
    <location>
        <position position="53"/>
    </location>
</feature>
<evidence type="ECO:0000256" key="4">
    <source>
        <dbReference type="ARBA" id="ARBA00011245"/>
    </source>
</evidence>
<dbReference type="InterPro" id="IPR007702">
    <property type="entry name" value="Janus"/>
</dbReference>
<dbReference type="GO" id="GO:0101006">
    <property type="term" value="F:protein histidine phosphatase activity"/>
    <property type="evidence" value="ECO:0007669"/>
    <property type="project" value="UniProtKB-EC"/>
</dbReference>
<comment type="caution">
    <text evidence="16">The sequence shown here is derived from an EMBL/GenBank/DDBJ whole genome shotgun (WGS) entry which is preliminary data.</text>
</comment>
<sequence>MAAAKLTQIPDVDIDCDSDFKYVLIRVHAGLPSGALARESKEIMSSYRWAEYHSDVYGQGYSMGYGRAQHSVSTEKIKARYLDYEITWANDGF</sequence>
<dbReference type="PANTHER" id="PTHR12258:SF10">
    <property type="entry name" value="14 KDA PHOSPHOHISTIDINE PHOSPHATASE"/>
    <property type="match status" value="1"/>
</dbReference>
<evidence type="ECO:0000256" key="14">
    <source>
        <dbReference type="PIRSR" id="PIRSR607702-1"/>
    </source>
</evidence>
<comment type="similarity">
    <text evidence="3">Belongs to the janus family.</text>
</comment>
<keyword evidence="17" id="KW-1185">Reference proteome</keyword>
<comment type="subcellular location">
    <subcellularLocation>
        <location evidence="2">Cytoplasm</location>
    </subcellularLocation>
</comment>
<dbReference type="EC" id="3.9.1.3" evidence="5"/>
<comment type="catalytic activity">
    <reaction evidence="12">
        <text>N(pros)-phospho-L-histidyl-[protein] + H2O = L-histidyl-[protein] + phosphate</text>
        <dbReference type="Rhea" id="RHEA:47964"/>
        <dbReference type="Rhea" id="RHEA-COMP:9745"/>
        <dbReference type="Rhea" id="RHEA-COMP:9746"/>
        <dbReference type="ChEBI" id="CHEBI:15377"/>
        <dbReference type="ChEBI" id="CHEBI:29979"/>
        <dbReference type="ChEBI" id="CHEBI:43474"/>
        <dbReference type="ChEBI" id="CHEBI:64837"/>
        <dbReference type="EC" id="3.9.1.3"/>
    </reaction>
</comment>
<evidence type="ECO:0000256" key="2">
    <source>
        <dbReference type="ARBA" id="ARBA00004496"/>
    </source>
</evidence>
<keyword evidence="8" id="KW-0378">Hydrolase</keyword>
<comment type="function">
    <text evidence="1">Exhibits phosphohistidine phosphatase activity.</text>
</comment>
<dbReference type="Proteomes" id="UP001159641">
    <property type="component" value="Unassembled WGS sequence"/>
</dbReference>
<dbReference type="GO" id="GO:0005829">
    <property type="term" value="C:cytosol"/>
    <property type="evidence" value="ECO:0007669"/>
    <property type="project" value="TreeGrafter"/>
</dbReference>
<evidence type="ECO:0000256" key="11">
    <source>
        <dbReference type="ARBA" id="ARBA00030831"/>
    </source>
</evidence>